<keyword evidence="3" id="KW-1185">Reference proteome</keyword>
<dbReference type="RefSeq" id="WP_086348660.1">
    <property type="nucleotide sequence ID" value="NZ_CP147247.1"/>
</dbReference>
<dbReference type="EMBL" id="CP147247">
    <property type="protein sequence ID" value="WYJ91057.1"/>
    <property type="molecule type" value="Genomic_DNA"/>
</dbReference>
<organism evidence="1">
    <name type="scientific">Candidatus Enterococcus clewellii</name>
    <dbReference type="NCBI Taxonomy" id="1834193"/>
    <lineage>
        <taxon>Bacteria</taxon>
        <taxon>Bacillati</taxon>
        <taxon>Bacillota</taxon>
        <taxon>Bacilli</taxon>
        <taxon>Lactobacillales</taxon>
        <taxon>Enterococcaceae</taxon>
        <taxon>Enterococcus</taxon>
    </lineage>
</organism>
<dbReference type="EMBL" id="NGMM01000002">
    <property type="protein sequence ID" value="OTP17450.1"/>
    <property type="molecule type" value="Genomic_DNA"/>
</dbReference>
<reference evidence="1" key="1">
    <citation type="submission" date="2017-05" db="EMBL/GenBank/DDBJ databases">
        <title>The Genome Sequence of Enterococcus sp. 9E7_DIV0242.</title>
        <authorList>
            <consortium name="The Broad Institute Genomics Platform"/>
            <consortium name="The Broad Institute Genomic Center for Infectious Diseases"/>
            <person name="Earl A."/>
            <person name="Manson A."/>
            <person name="Schwartman J."/>
            <person name="Gilmore M."/>
            <person name="Abouelleil A."/>
            <person name="Cao P."/>
            <person name="Chapman S."/>
            <person name="Cusick C."/>
            <person name="Shea T."/>
            <person name="Young S."/>
            <person name="Neafsey D."/>
            <person name="Nusbaum C."/>
            <person name="Birren B."/>
        </authorList>
    </citation>
    <scope>NUCLEOTIDE SEQUENCE [LARGE SCALE GENOMIC DNA]</scope>
    <source>
        <strain evidence="1">9E7_DIV0242</strain>
    </source>
</reference>
<reference evidence="2" key="2">
    <citation type="submission" date="2017-05" db="EMBL/GenBank/DDBJ databases">
        <authorList>
            <consortium name="The Broad Institute Genomics Platform"/>
            <consortium name="The Broad Institute Genomic Center for Infectious Diseases"/>
            <person name="Earl A."/>
            <person name="Manson A."/>
            <person name="Schwartman J."/>
            <person name="Gilmore M."/>
            <person name="Abouelleil A."/>
            <person name="Cao P."/>
            <person name="Chapman S."/>
            <person name="Cusick C."/>
            <person name="Shea T."/>
            <person name="Young S."/>
            <person name="Neafsey D."/>
            <person name="Nusbaum C."/>
            <person name="Birren B."/>
        </authorList>
    </citation>
    <scope>NUCLEOTIDE SEQUENCE</scope>
    <source>
        <strain evidence="2">9E7_DIV0242</strain>
    </source>
</reference>
<accession>A0A242KA77</accession>
<evidence type="ECO:0000313" key="3">
    <source>
        <dbReference type="Proteomes" id="UP000195141"/>
    </source>
</evidence>
<evidence type="ECO:0000313" key="1">
    <source>
        <dbReference type="EMBL" id="OTP17450.1"/>
    </source>
</evidence>
<proteinExistence type="predicted"/>
<gene>
    <name evidence="1" type="ORF">A5888_001588</name>
    <name evidence="2" type="ORF">A5888_002825</name>
</gene>
<evidence type="ECO:0000313" key="2">
    <source>
        <dbReference type="EMBL" id="WYJ91057.1"/>
    </source>
</evidence>
<dbReference type="AlphaFoldDB" id="A0A242KA77"/>
<name>A0A242KA77_9ENTE</name>
<reference evidence="2" key="3">
    <citation type="submission" date="2024-03" db="EMBL/GenBank/DDBJ databases">
        <title>The Genome Sequence of Enterococcus sp. DIV0242b.</title>
        <authorList>
            <consortium name="The Broad Institute Genomics Platform"/>
            <consortium name="The Broad Institute Microbial Omics Core"/>
            <consortium name="The Broad Institute Genomic Center for Infectious Diseases"/>
            <person name="Earl A."/>
            <person name="Manson A."/>
            <person name="Gilmore M."/>
            <person name="Schwartman J."/>
            <person name="Shea T."/>
            <person name="Abouelleil A."/>
            <person name="Cao P."/>
            <person name="Chapman S."/>
            <person name="Cusick C."/>
            <person name="Young S."/>
            <person name="Neafsey D."/>
            <person name="Nusbaum C."/>
            <person name="Birren B."/>
        </authorList>
    </citation>
    <scope>NUCLEOTIDE SEQUENCE</scope>
    <source>
        <strain evidence="2">9E7_DIV0242</strain>
    </source>
</reference>
<sequence>MKIYSYYVEAIAIQENQNQKLDLVVKVEGADKNKLFDVAKKQAAKMLQHTQRITICWFEQINHQTVSKYDRYCEYRQSGLSKNQIRSRLKLSFKKFKEFEKYYDGKTKRFTFGKYKELRNRNLPNEVIRKRYEIPTCVFYRFIRSHERKLA</sequence>
<dbReference type="Proteomes" id="UP000195141">
    <property type="component" value="Chromosome"/>
</dbReference>
<protein>
    <submittedName>
        <fullName evidence="1">Uncharacterized protein</fullName>
    </submittedName>
</protein>